<protein>
    <recommendedName>
        <fullName evidence="1">F-box domain-containing protein</fullName>
    </recommendedName>
</protein>
<evidence type="ECO:0000259" key="1">
    <source>
        <dbReference type="PROSITE" id="PS50181"/>
    </source>
</evidence>
<feature type="domain" description="F-box" evidence="1">
    <location>
        <begin position="1"/>
        <end position="43"/>
    </location>
</feature>
<accession>A0ABP9YHL1</accession>
<reference evidence="2 3" key="1">
    <citation type="submission" date="2024-04" db="EMBL/GenBank/DDBJ databases">
        <title>genome sequences of Mucor flavus KT1a and Helicostylum pulchrum KT1b strains isolation_sourced from the surface of a dry-aged beef.</title>
        <authorList>
            <person name="Toyotome T."/>
            <person name="Hosono M."/>
            <person name="Torimaru M."/>
            <person name="Fukuda K."/>
            <person name="Mikami N."/>
        </authorList>
    </citation>
    <scope>NUCLEOTIDE SEQUENCE [LARGE SCALE GENOMIC DNA]</scope>
    <source>
        <strain evidence="2 3">KT1b</strain>
    </source>
</reference>
<dbReference type="SUPFAM" id="SSF81383">
    <property type="entry name" value="F-box domain"/>
    <property type="match status" value="1"/>
</dbReference>
<proteinExistence type="predicted"/>
<dbReference type="InterPro" id="IPR032675">
    <property type="entry name" value="LRR_dom_sf"/>
</dbReference>
<dbReference type="PROSITE" id="PS50181">
    <property type="entry name" value="FBOX"/>
    <property type="match status" value="1"/>
</dbReference>
<comment type="caution">
    <text evidence="2">The sequence shown here is derived from an EMBL/GenBank/DDBJ whole genome shotgun (WGS) entry which is preliminary data.</text>
</comment>
<keyword evidence="3" id="KW-1185">Reference proteome</keyword>
<evidence type="ECO:0000313" key="3">
    <source>
        <dbReference type="Proteomes" id="UP001476247"/>
    </source>
</evidence>
<evidence type="ECO:0000313" key="2">
    <source>
        <dbReference type="EMBL" id="GAA5806350.1"/>
    </source>
</evidence>
<dbReference type="Pfam" id="PF12937">
    <property type="entry name" value="F-box-like"/>
    <property type="match status" value="1"/>
</dbReference>
<dbReference type="InterPro" id="IPR036047">
    <property type="entry name" value="F-box-like_dom_sf"/>
</dbReference>
<gene>
    <name evidence="2" type="ORF">HPULCUR_011883</name>
</gene>
<name>A0ABP9YHL1_9FUNG</name>
<sequence length="402" mass="47202">MRDLPAEIYTIIFLYLEKEDLQECYFVCKSWHTMAIPLGWEEVTLRTHNISLVKSHFNNLNHDRYFKYSHLIKTLAFEDYKNYGDYYKLSRLELLELLNLLPNLKEIDFSETNYAKEYLEYLLGADMQNINRIYTGFDLCLIQSDLLFSVYYKFRNSITCIRLLLDDRHTINFDSQQINILNSLNQFKKLTKLELYNLNDINLTPFEIQDSCPNLEHLKFELNYFPNQLTDLTVTICSQNVFNWIDIVGMEPALRLMEKAGSIEETSIDFLGCEEYQVQANDENNMTKYFKLLNSFRGARQTQCIANFNEAIPETSHLGYSFSYNSPDMLFVTYNLQISDLYGSNTADMAVPDNTSSIIGPEIFHILDFNLLRLYYDDDNLYRDLYGLPNTADMAVPRQSRP</sequence>
<organism evidence="2 3">
    <name type="scientific">Helicostylum pulchrum</name>
    <dbReference type="NCBI Taxonomy" id="562976"/>
    <lineage>
        <taxon>Eukaryota</taxon>
        <taxon>Fungi</taxon>
        <taxon>Fungi incertae sedis</taxon>
        <taxon>Mucoromycota</taxon>
        <taxon>Mucoromycotina</taxon>
        <taxon>Mucoromycetes</taxon>
        <taxon>Mucorales</taxon>
        <taxon>Mucorineae</taxon>
        <taxon>Mucoraceae</taxon>
        <taxon>Helicostylum</taxon>
    </lineage>
</organism>
<dbReference type="Gene3D" id="3.80.10.10">
    <property type="entry name" value="Ribonuclease Inhibitor"/>
    <property type="match status" value="1"/>
</dbReference>
<dbReference type="Proteomes" id="UP001476247">
    <property type="component" value="Unassembled WGS sequence"/>
</dbReference>
<dbReference type="EMBL" id="BAABUJ010000063">
    <property type="protein sequence ID" value="GAA5806350.1"/>
    <property type="molecule type" value="Genomic_DNA"/>
</dbReference>
<dbReference type="InterPro" id="IPR001810">
    <property type="entry name" value="F-box_dom"/>
</dbReference>